<dbReference type="InterPro" id="IPR036770">
    <property type="entry name" value="Ankyrin_rpt-contain_sf"/>
</dbReference>
<feature type="region of interest" description="Disordered" evidence="2">
    <location>
        <begin position="1"/>
        <end position="44"/>
    </location>
</feature>
<feature type="transmembrane region" description="Helical" evidence="3">
    <location>
        <begin position="410"/>
        <end position="432"/>
    </location>
</feature>
<dbReference type="SMART" id="SM00248">
    <property type="entry name" value="ANK"/>
    <property type="match status" value="5"/>
</dbReference>
<dbReference type="KEGG" id="cam:101506961"/>
<reference evidence="4" key="1">
    <citation type="journal article" date="2013" name="Nat. Biotechnol.">
        <title>Draft genome sequence of chickpea (Cicer arietinum) provides a resource for trait improvement.</title>
        <authorList>
            <person name="Varshney R.K."/>
            <person name="Song C."/>
            <person name="Saxena R.K."/>
            <person name="Azam S."/>
            <person name="Yu S."/>
            <person name="Sharpe A.G."/>
            <person name="Cannon S."/>
            <person name="Baek J."/>
            <person name="Rosen B.D."/>
            <person name="Tar'an B."/>
            <person name="Millan T."/>
            <person name="Zhang X."/>
            <person name="Ramsay L.D."/>
            <person name="Iwata A."/>
            <person name="Wang Y."/>
            <person name="Nelson W."/>
            <person name="Farmer A.D."/>
            <person name="Gaur P.M."/>
            <person name="Soderlund C."/>
            <person name="Penmetsa R.V."/>
            <person name="Xu C."/>
            <person name="Bharti A.K."/>
            <person name="He W."/>
            <person name="Winter P."/>
            <person name="Zhao S."/>
            <person name="Hane J.K."/>
            <person name="Carrasquilla-Garcia N."/>
            <person name="Condie J.A."/>
            <person name="Upadhyaya H.D."/>
            <person name="Luo M.C."/>
            <person name="Thudi M."/>
            <person name="Gowda C.L."/>
            <person name="Singh N.P."/>
            <person name="Lichtenzveig J."/>
            <person name="Gali K.K."/>
            <person name="Rubio J."/>
            <person name="Nadarajan N."/>
            <person name="Dolezel J."/>
            <person name="Bansal K.C."/>
            <person name="Xu X."/>
            <person name="Edwards D."/>
            <person name="Zhang G."/>
            <person name="Kahl G."/>
            <person name="Gil J."/>
            <person name="Singh K.B."/>
            <person name="Datta S.K."/>
            <person name="Jackson S.A."/>
            <person name="Wang J."/>
            <person name="Cook D.R."/>
        </authorList>
    </citation>
    <scope>NUCLEOTIDE SEQUENCE [LARGE SCALE GENOMIC DNA]</scope>
    <source>
        <strain evidence="4">cv. CDC Frontier</strain>
    </source>
</reference>
<dbReference type="RefSeq" id="XP_004497206.1">
    <property type="nucleotide sequence ID" value="XM_004497149.3"/>
</dbReference>
<dbReference type="eggNOG" id="KOG0504">
    <property type="taxonomic scope" value="Eukaryota"/>
</dbReference>
<name>A0A1S2Y070_CICAR</name>
<keyword evidence="3" id="KW-0472">Membrane</keyword>
<dbReference type="AlphaFoldDB" id="A0A1S2Y070"/>
<proteinExistence type="predicted"/>
<keyword evidence="4" id="KW-1185">Reference proteome</keyword>
<feature type="transmembrane region" description="Helical" evidence="3">
    <location>
        <begin position="531"/>
        <end position="552"/>
    </location>
</feature>
<evidence type="ECO:0000313" key="4">
    <source>
        <dbReference type="Proteomes" id="UP000087171"/>
    </source>
</evidence>
<dbReference type="PaxDb" id="3827-XP_004497206.1"/>
<feature type="transmembrane region" description="Helical" evidence="3">
    <location>
        <begin position="500"/>
        <end position="525"/>
    </location>
</feature>
<evidence type="ECO:0000256" key="1">
    <source>
        <dbReference type="ARBA" id="ARBA00004413"/>
    </source>
</evidence>
<protein>
    <submittedName>
        <fullName evidence="5">Uncharacterized protein LOC101506961</fullName>
    </submittedName>
</protein>
<keyword evidence="3" id="KW-1133">Transmembrane helix</keyword>
<accession>A0A1S2Y070</accession>
<feature type="compositionally biased region" description="Polar residues" evidence="2">
    <location>
        <begin position="1"/>
        <end position="10"/>
    </location>
</feature>
<organism evidence="4 5">
    <name type="scientific">Cicer arietinum</name>
    <name type="common">Chickpea</name>
    <name type="synonym">Garbanzo</name>
    <dbReference type="NCBI Taxonomy" id="3827"/>
    <lineage>
        <taxon>Eukaryota</taxon>
        <taxon>Viridiplantae</taxon>
        <taxon>Streptophyta</taxon>
        <taxon>Embryophyta</taxon>
        <taxon>Tracheophyta</taxon>
        <taxon>Spermatophyta</taxon>
        <taxon>Magnoliopsida</taxon>
        <taxon>eudicotyledons</taxon>
        <taxon>Gunneridae</taxon>
        <taxon>Pentapetalae</taxon>
        <taxon>rosids</taxon>
        <taxon>fabids</taxon>
        <taxon>Fabales</taxon>
        <taxon>Fabaceae</taxon>
        <taxon>Papilionoideae</taxon>
        <taxon>50 kb inversion clade</taxon>
        <taxon>NPAAA clade</taxon>
        <taxon>Hologalegina</taxon>
        <taxon>IRL clade</taxon>
        <taxon>Cicereae</taxon>
        <taxon>Cicer</taxon>
    </lineage>
</organism>
<dbReference type="Gene3D" id="1.25.40.20">
    <property type="entry name" value="Ankyrin repeat-containing domain"/>
    <property type="match status" value="2"/>
</dbReference>
<gene>
    <name evidence="5" type="primary">LOC101506961</name>
</gene>
<dbReference type="SUPFAM" id="SSF48403">
    <property type="entry name" value="Ankyrin repeat"/>
    <property type="match status" value="1"/>
</dbReference>
<keyword evidence="3" id="KW-0812">Transmembrane</keyword>
<dbReference type="GeneID" id="101506961"/>
<evidence type="ECO:0000256" key="3">
    <source>
        <dbReference type="SAM" id="Phobius"/>
    </source>
</evidence>
<dbReference type="InterPro" id="IPR002110">
    <property type="entry name" value="Ankyrin_rpt"/>
</dbReference>
<reference evidence="5" key="2">
    <citation type="submission" date="2025-08" db="UniProtKB">
        <authorList>
            <consortium name="RefSeq"/>
        </authorList>
    </citation>
    <scope>IDENTIFICATION</scope>
    <source>
        <tissue evidence="5">Etiolated seedlings</tissue>
    </source>
</reference>
<dbReference type="OrthoDB" id="1427188at2759"/>
<dbReference type="GO" id="GO:0005886">
    <property type="term" value="C:plasma membrane"/>
    <property type="evidence" value="ECO:0007669"/>
    <property type="project" value="UniProtKB-SubCell"/>
</dbReference>
<comment type="subcellular location">
    <subcellularLocation>
        <location evidence="1">Cell membrane</location>
        <topology evidence="1">Peripheral membrane protein</topology>
        <orientation evidence="1">Cytoplasmic side</orientation>
    </subcellularLocation>
</comment>
<feature type="compositionally biased region" description="Basic and acidic residues" evidence="2">
    <location>
        <begin position="26"/>
        <end position="44"/>
    </location>
</feature>
<dbReference type="Proteomes" id="UP000087171">
    <property type="component" value="Chromosome Ca4"/>
</dbReference>
<evidence type="ECO:0000256" key="2">
    <source>
        <dbReference type="SAM" id="MobiDB-lite"/>
    </source>
</evidence>
<dbReference type="Pfam" id="PF12796">
    <property type="entry name" value="Ank_2"/>
    <property type="match status" value="1"/>
</dbReference>
<evidence type="ECO:0000313" key="5">
    <source>
        <dbReference type="RefSeq" id="XP_004497206.1"/>
    </source>
</evidence>
<sequence>MSDSESTTLRITAPVQREVSIAAARQRGEEPRHTESQERFPRGSDRAYKKRICTAAATGEWKTASSYDKTHPDWICTPLTMDKDTALHIAVRMEQIKFVKNLVERISKKGMETRRVDGNNALCLAAISGNVKIAEILCHKNPELVCIKGHKDNFPIQLASSAGQLRMVKFLLHRTLQDNHINNLSFQDIVKLFFLTLTNNFYTEAKSLLDLNPKLACIENEDEITALQLLAQSSSHKHTPGYRELLNLLFTRIEEEEDQVVQTIQTRKAMFDAAKSGNTTILELIFNYNPNLFMEIDNEGHNILHIAISYRKGNVYHLIFEKGSYKNVLMQHIDNEGNNVLHLAGKFALEERFGSPTHQSLICSEELWFKEVGQIVPPTFINMKNNKGETPMNLFYREHKRSSEKAIEEVNGIANTFIVVATLLITLGISGALTIRTNNISSKSLLFCDQNIWYMIFLLSIGIGVSFCASSLLQFTSVILPSTWRSKGDYVYSRIIRMSIGYLFLYASASFMGLFSTMSGAILVFNFLPAWVFVFIIPLIIIPVIFFVSFSYKALYVSIRLVKEFCQERVDIILSTEHRPLNYLE</sequence>
<feature type="transmembrane region" description="Helical" evidence="3">
    <location>
        <begin position="452"/>
        <end position="480"/>
    </location>
</feature>
<dbReference type="PANTHER" id="PTHR24177">
    <property type="entry name" value="CASKIN"/>
    <property type="match status" value="1"/>
</dbReference>
<dbReference type="PANTHER" id="PTHR24177:SF473">
    <property type="entry name" value="PROTEIN, PUTATIVE-RELATED"/>
    <property type="match status" value="1"/>
</dbReference>